<dbReference type="STRING" id="1302687.SAMN05444267_102558"/>
<dbReference type="OrthoDB" id="710582at2"/>
<organism evidence="3 4">
    <name type="scientific">Chryseobacterium polytrichastri</name>
    <dbReference type="NCBI Taxonomy" id="1302687"/>
    <lineage>
        <taxon>Bacteria</taxon>
        <taxon>Pseudomonadati</taxon>
        <taxon>Bacteroidota</taxon>
        <taxon>Flavobacteriia</taxon>
        <taxon>Flavobacteriales</taxon>
        <taxon>Weeksellaceae</taxon>
        <taxon>Chryseobacterium group</taxon>
        <taxon>Chryseobacterium</taxon>
    </lineage>
</organism>
<feature type="chain" id="PRO_5012613111" evidence="2">
    <location>
        <begin position="24"/>
        <end position="474"/>
    </location>
</feature>
<feature type="region of interest" description="Disordered" evidence="1">
    <location>
        <begin position="240"/>
        <end position="268"/>
    </location>
</feature>
<dbReference type="RefSeq" id="WP_139262721.1">
    <property type="nucleotide sequence ID" value="NZ_FRAV01000025.1"/>
</dbReference>
<protein>
    <submittedName>
        <fullName evidence="3">Uncharacterized protein</fullName>
    </submittedName>
</protein>
<feature type="signal peptide" evidence="2">
    <location>
        <begin position="1"/>
        <end position="23"/>
    </location>
</feature>
<gene>
    <name evidence="3" type="ORF">SAMN05444267_102558</name>
</gene>
<dbReference type="AlphaFoldDB" id="A0A1M7DP46"/>
<keyword evidence="2" id="KW-0732">Signal</keyword>
<dbReference type="EMBL" id="FRAV01000025">
    <property type="protein sequence ID" value="SHL81266.1"/>
    <property type="molecule type" value="Genomic_DNA"/>
</dbReference>
<dbReference type="Proteomes" id="UP000184364">
    <property type="component" value="Unassembled WGS sequence"/>
</dbReference>
<name>A0A1M7DP46_9FLAO</name>
<keyword evidence="4" id="KW-1185">Reference proteome</keyword>
<evidence type="ECO:0000313" key="4">
    <source>
        <dbReference type="Proteomes" id="UP000184364"/>
    </source>
</evidence>
<dbReference type="PROSITE" id="PS51257">
    <property type="entry name" value="PROKAR_LIPOPROTEIN"/>
    <property type="match status" value="1"/>
</dbReference>
<proteinExistence type="predicted"/>
<evidence type="ECO:0000313" key="3">
    <source>
        <dbReference type="EMBL" id="SHL81266.1"/>
    </source>
</evidence>
<sequence length="474" mass="52412">MKKNFYYKTMLGLFSLSFLTLFTLSCKKDQQNKVTKTENVTVQEAKAWMLINRPDIDLGENWNNTKQINLENANGILKVRINESLTNGTWALRDIMFQKDDHGKVDAVVYKIFVDTSYFTNKKGANNPLTDKRNFINNNDFTGKMVLYTIQNQIIKIRQYENGAAIEELVRKVSSKPNPYNPISYIKEDKPIMVCNNIGEECHPIGGGSGPLPGIPLPEFNITVPKTPTVPPILFPPDSHTNPSTGPGVPIGNPGGGGSAGTPSVSRDINNKIKDPCLSKTFEKAKNANFTNTVEDIIKKLDGNKKVQISVSDQDVVQDSKGNYVEGKTTDYLIDPVTGNFSCSILLNSAILSRSTQEYAVGTIVHEVVHAYLQYTAGNTNNHLTNHETMSKEYVKPITDFLTSTFPTLSPKDATAIAWGGLEKTPYWNDSYKNDSFSYGDNGGTMTFNEMKGLENAHRFGTADNSTSACGNKQ</sequence>
<evidence type="ECO:0000256" key="1">
    <source>
        <dbReference type="SAM" id="MobiDB-lite"/>
    </source>
</evidence>
<reference evidence="4" key="1">
    <citation type="submission" date="2016-11" db="EMBL/GenBank/DDBJ databases">
        <authorList>
            <person name="Varghese N."/>
            <person name="Submissions S."/>
        </authorList>
    </citation>
    <scope>NUCLEOTIDE SEQUENCE [LARGE SCALE GENOMIC DNA]</scope>
    <source>
        <strain evidence="4">DSM 26899</strain>
    </source>
</reference>
<evidence type="ECO:0000256" key="2">
    <source>
        <dbReference type="SAM" id="SignalP"/>
    </source>
</evidence>
<accession>A0A1M7DP46</accession>